<comment type="caution">
    <text evidence="4">The sequence shown here is derived from an EMBL/GenBank/DDBJ whole genome shotgun (WGS) entry which is preliminary data.</text>
</comment>
<dbReference type="InterPro" id="IPR011024">
    <property type="entry name" value="G_crystallin-like"/>
</dbReference>
<dbReference type="Proteomes" id="UP001497623">
    <property type="component" value="Unassembled WGS sequence"/>
</dbReference>
<evidence type="ECO:0000256" key="1">
    <source>
        <dbReference type="ARBA" id="ARBA00009646"/>
    </source>
</evidence>
<dbReference type="EMBL" id="CAXKWB010068984">
    <property type="protein sequence ID" value="CAL4192645.1"/>
    <property type="molecule type" value="Genomic_DNA"/>
</dbReference>
<evidence type="ECO:0000313" key="5">
    <source>
        <dbReference type="Proteomes" id="UP001497623"/>
    </source>
</evidence>
<dbReference type="InterPro" id="IPR001064">
    <property type="entry name" value="Beta/gamma_crystallin"/>
</dbReference>
<evidence type="ECO:0000313" key="4">
    <source>
        <dbReference type="EMBL" id="CAL4192645.1"/>
    </source>
</evidence>
<organism evidence="4 5">
    <name type="scientific">Meganyctiphanes norvegica</name>
    <name type="common">Northern krill</name>
    <name type="synonym">Thysanopoda norvegica</name>
    <dbReference type="NCBI Taxonomy" id="48144"/>
    <lineage>
        <taxon>Eukaryota</taxon>
        <taxon>Metazoa</taxon>
        <taxon>Ecdysozoa</taxon>
        <taxon>Arthropoda</taxon>
        <taxon>Crustacea</taxon>
        <taxon>Multicrustacea</taxon>
        <taxon>Malacostraca</taxon>
        <taxon>Eumalacostraca</taxon>
        <taxon>Eucarida</taxon>
        <taxon>Euphausiacea</taxon>
        <taxon>Euphausiidae</taxon>
        <taxon>Meganyctiphanes</taxon>
    </lineage>
</organism>
<feature type="domain" description="Beta/gamma crystallin 'Greek key'" evidence="3">
    <location>
        <begin position="18"/>
        <end position="103"/>
    </location>
</feature>
<dbReference type="SUPFAM" id="SSF49695">
    <property type="entry name" value="gamma-Crystallin-like"/>
    <property type="match status" value="1"/>
</dbReference>
<dbReference type="Pfam" id="PF00030">
    <property type="entry name" value="Crystall"/>
    <property type="match status" value="1"/>
</dbReference>
<evidence type="ECO:0000259" key="3">
    <source>
        <dbReference type="Pfam" id="PF00030"/>
    </source>
</evidence>
<dbReference type="AlphaFoldDB" id="A0AAV2SHB1"/>
<keyword evidence="5" id="KW-1185">Reference proteome</keyword>
<comment type="similarity">
    <text evidence="1">Belongs to the beta/gamma-crystallin family.</text>
</comment>
<gene>
    <name evidence="4" type="ORF">MNOR_LOCUS36753</name>
</gene>
<accession>A0AAV2SHB1</accession>
<name>A0AAV2SHB1_MEGNR</name>
<feature type="non-terminal residue" evidence="4">
    <location>
        <position position="1"/>
    </location>
</feature>
<proteinExistence type="inferred from homology"/>
<keyword evidence="2" id="KW-0677">Repeat</keyword>
<dbReference type="Gene3D" id="2.60.20.10">
    <property type="entry name" value="Crystallins"/>
    <property type="match status" value="1"/>
</dbReference>
<evidence type="ECO:0000256" key="2">
    <source>
        <dbReference type="ARBA" id="ARBA00022737"/>
    </source>
</evidence>
<reference evidence="4 5" key="1">
    <citation type="submission" date="2024-05" db="EMBL/GenBank/DDBJ databases">
        <authorList>
            <person name="Wallberg A."/>
        </authorList>
    </citation>
    <scope>NUCLEOTIDE SEQUENCE [LARGE SCALE GENOMIC DNA]</scope>
</reference>
<protein>
    <recommendedName>
        <fullName evidence="3">Beta/gamma crystallin 'Greek key' domain-containing protein</fullName>
    </recommendedName>
</protein>
<sequence length="109" mass="12163">QASSVRYAGTGNLDDETITIYHSPEYAGGEIMFIREEPFFGDYNNEASSMIITGETPWTVYSDPGYHGDSVCLQPWPIGNGQWFGAWNNRDIGMPNNEISSVQKGCFEK</sequence>